<evidence type="ECO:0000256" key="1">
    <source>
        <dbReference type="SAM" id="SignalP"/>
    </source>
</evidence>
<feature type="signal peptide" evidence="1">
    <location>
        <begin position="1"/>
        <end position="16"/>
    </location>
</feature>
<evidence type="ECO:0000313" key="2">
    <source>
        <dbReference type="EMBL" id="KAG7488826.1"/>
    </source>
</evidence>
<reference evidence="2" key="1">
    <citation type="submission" date="2021-01" db="EMBL/GenBank/DDBJ databases">
        <authorList>
            <person name="Zahm M."/>
            <person name="Roques C."/>
            <person name="Cabau C."/>
            <person name="Klopp C."/>
            <person name="Donnadieu C."/>
            <person name="Jouanno E."/>
            <person name="Lampietro C."/>
            <person name="Louis A."/>
            <person name="Herpin A."/>
            <person name="Echchiki A."/>
            <person name="Berthelot C."/>
            <person name="Parey E."/>
            <person name="Roest-Crollius H."/>
            <person name="Braasch I."/>
            <person name="Postlethwait J."/>
            <person name="Bobe J."/>
            <person name="Montfort J."/>
            <person name="Bouchez O."/>
            <person name="Begum T."/>
            <person name="Mejri S."/>
            <person name="Adams A."/>
            <person name="Chen W.-J."/>
            <person name="Guiguen Y."/>
        </authorList>
    </citation>
    <scope>NUCLEOTIDE SEQUENCE</scope>
    <source>
        <strain evidence="2">YG-15Mar2019-1</strain>
        <tissue evidence="2">Brain</tissue>
    </source>
</reference>
<keyword evidence="3" id="KW-1185">Reference proteome</keyword>
<proteinExistence type="predicted"/>
<keyword evidence="1" id="KW-0732">Signal</keyword>
<sequence>MTKFVLLLCLLGFSLALSESAPTSITPRRSNLNQYHKTHPFLALLGARQQGAEMLQELNLQEVEEKHVNKNNDLWEDYYSGSGSGDHP</sequence>
<feature type="chain" id="PRO_5038517522" evidence="1">
    <location>
        <begin position="17"/>
        <end position="88"/>
    </location>
</feature>
<comment type="caution">
    <text evidence="2">The sequence shown here is derived from an EMBL/GenBank/DDBJ whole genome shotgun (WGS) entry which is preliminary data.</text>
</comment>
<dbReference type="EMBL" id="JAFDVH010000002">
    <property type="protein sequence ID" value="KAG7488826.1"/>
    <property type="molecule type" value="Genomic_DNA"/>
</dbReference>
<dbReference type="AlphaFoldDB" id="A0A9D3TGS1"/>
<accession>A0A9D3TGS1</accession>
<gene>
    <name evidence="2" type="ORF">MATL_G00037970</name>
</gene>
<organism evidence="2 3">
    <name type="scientific">Megalops atlanticus</name>
    <name type="common">Tarpon</name>
    <name type="synonym">Clupea gigantea</name>
    <dbReference type="NCBI Taxonomy" id="7932"/>
    <lineage>
        <taxon>Eukaryota</taxon>
        <taxon>Metazoa</taxon>
        <taxon>Chordata</taxon>
        <taxon>Craniata</taxon>
        <taxon>Vertebrata</taxon>
        <taxon>Euteleostomi</taxon>
        <taxon>Actinopterygii</taxon>
        <taxon>Neopterygii</taxon>
        <taxon>Teleostei</taxon>
        <taxon>Elopiformes</taxon>
        <taxon>Megalopidae</taxon>
        <taxon>Megalops</taxon>
    </lineage>
</organism>
<name>A0A9D3TGS1_MEGAT</name>
<dbReference type="Proteomes" id="UP001046870">
    <property type="component" value="Chromosome 2"/>
</dbReference>
<evidence type="ECO:0000313" key="3">
    <source>
        <dbReference type="Proteomes" id="UP001046870"/>
    </source>
</evidence>
<protein>
    <submittedName>
        <fullName evidence="2">Uncharacterized protein</fullName>
    </submittedName>
</protein>